<gene>
    <name evidence="15" type="ORF">AB6A40_001151</name>
</gene>
<feature type="domain" description="BPTI/Kunitz inhibitor" evidence="12">
    <location>
        <begin position="1236"/>
        <end position="1286"/>
    </location>
</feature>
<evidence type="ECO:0008006" key="17">
    <source>
        <dbReference type="Google" id="ProtNLM"/>
    </source>
</evidence>
<reference evidence="15 16" key="1">
    <citation type="submission" date="2024-08" db="EMBL/GenBank/DDBJ databases">
        <title>Gnathostoma spinigerum genome.</title>
        <authorList>
            <person name="Gonzalez-Bertolin B."/>
            <person name="Monzon S."/>
            <person name="Zaballos A."/>
            <person name="Jimenez P."/>
            <person name="Dekumyoy P."/>
            <person name="Varona S."/>
            <person name="Cuesta I."/>
            <person name="Sumanam S."/>
            <person name="Adisakwattana P."/>
            <person name="Gasser R.B."/>
            <person name="Hernandez-Gonzalez A."/>
            <person name="Young N.D."/>
            <person name="Perteguer M.J."/>
        </authorList>
    </citation>
    <scope>NUCLEOTIDE SEQUENCE [LARGE SCALE GENOMIC DNA]</scope>
    <source>
        <strain evidence="15">AL3</strain>
        <tissue evidence="15">Liver</tissue>
    </source>
</reference>
<dbReference type="PROSITE" id="PS50092">
    <property type="entry name" value="TSP1"/>
    <property type="match status" value="2"/>
</dbReference>
<keyword evidence="8" id="KW-0654">Proteoglycan</keyword>
<evidence type="ECO:0000259" key="13">
    <source>
        <dbReference type="PROSITE" id="PS50835"/>
    </source>
</evidence>
<keyword evidence="4" id="KW-0646">Protease inhibitor</keyword>
<feature type="domain" description="BPTI/Kunitz inhibitor" evidence="12">
    <location>
        <begin position="1045"/>
        <end position="1095"/>
    </location>
</feature>
<evidence type="ECO:0000256" key="5">
    <source>
        <dbReference type="ARBA" id="ARBA00022729"/>
    </source>
</evidence>
<evidence type="ECO:0000313" key="16">
    <source>
        <dbReference type="Proteomes" id="UP001608902"/>
    </source>
</evidence>
<sequence length="1434" mass="158567">MPLAVVFLFFQCEKCNDTEETREVTCRDKNGRQYPIEKCLSNSSIEIPIDKRACATPAPCVYEWHASQWSKCSTECGHGHKTRRVVCGIYQLGDLEIVDEFHCNADLKLKTEENCTNEEKCTGTYYTGPWSECTAQCGGGTQSRMIVCLNYDKIPVPEWCDESDKPAEEQTCNTDPCPTCDDSEFGCCPDNTTFATGAFMEGCSNCSQSEFGCCSDNVTYAEGANMEGCPDYETGSGEDVDVLNATKADEAKIEMCEVSNAETGESATVQCAPASALNETIEIEDLLDNITARNESEHCSKSEFGCCPDWYTPATGKDNEGCPIFTQGACNDTMHGCCPDEVTLARGPNYEGCGEPSCAASLYGCCKDRKTIAFGPHYAGCDRTSFPCELSKYGCCSDGETAALGSNGTGCGEDCLLSKYGCCPDGVTSAKSVHNDGCGCQYSQYGCCPDGKTAAQGAGFIGCPDSCAQSQFGCCPDGKTMARGPKKEGCPCQYTRYGCCPDGETAALGPRNEGCDDCRYAKYGCCPDGETRATGPEFAGCPVTTIAPYIFDGTVAPSRIVSCALPQDQGTVCHPGYKLVWYYDSSEGRCTQFWYGGCDGNENNFASKEQCETICVEPPERGRCYLPKVEGPIRCDQLAARYWYDYTTKQCGAFWWRGCLGNANNFESWEECQTFCQGVGPIESTSEIPERDNVLDESPYPHDSRYPEQTQSDSHRDHSPQVYKHPRQEEPRILPQGYPSRPYERNQSYREPPSYSQLQEESASRIAEEPRPLPASDRDRSYGTTGKQSVCEEPKETGPCDKFVTKWYYNKRDGTCTRFHYGGCEGTRNRFDTEEECKVVCGDFIDACELPKVTGPCSGRHQRYFYDQNSRDCKLFEFGGCLGNSNNFVTIADCRRRCIASSSHDIIETTTHQPTSDICSLPADVGPCRTPTPAYYYDSALGSCVEFTYGGCEGNNNRFESMEECQNACRTQPQHQALTMPDGEVQPPERSASSEVHEKPNKESYELDQPSEANIDGKSRREEVFTISTRRRTYPLPSSPVPELCQLPEDIGPCYGRTLRWRFDSETQACVTFAYSGCGGNANMFTSQEACERACGPFRDQASDVCGMEMDRGSCELGLTRWYYDTRLRECHPFMYSGCGGNGNRFSTKAECENLCAAESTNKDDDEDVCSLERDSGPCTDPLTQWYFDSNDMECKLFTYGGCRGNKNRFDTRRQCERRCLPSSMKAEVFNASEACSLPFEAGPCRDSQQKWYYDNTSGKCRLFVYGGCMGNLNRFDSEHECTAACLQTDQKIDVFRATVKETRSSPHSVGSDVDVECETNGLTPVRWFKNGEEINFDSNSYSQLQLTTGNSRLTIKDAKTSDSGSYACSAGPTTILSDPIKIIVEGRLLPDSCVDEGNEATCRLVVKANLCTNVRYGRFCCRSCSAVGYSFRF</sequence>
<feature type="domain" description="BPTI/Kunitz inhibitor" evidence="12">
    <location>
        <begin position="1106"/>
        <end position="1156"/>
    </location>
</feature>
<dbReference type="CDD" id="cd00109">
    <property type="entry name" value="Kunitz-type"/>
    <property type="match status" value="7"/>
</dbReference>
<evidence type="ECO:0000256" key="8">
    <source>
        <dbReference type="ARBA" id="ARBA00022974"/>
    </source>
</evidence>
<dbReference type="SMART" id="SM00209">
    <property type="entry name" value="TSP1"/>
    <property type="match status" value="2"/>
</dbReference>
<feature type="domain" description="BPTI/Kunitz inhibitor" evidence="12">
    <location>
        <begin position="848"/>
        <end position="898"/>
    </location>
</feature>
<feature type="domain" description="Ig-like" evidence="13">
    <location>
        <begin position="1311"/>
        <end position="1371"/>
    </location>
</feature>
<dbReference type="Pfam" id="PF19030">
    <property type="entry name" value="TSP1_ADAMTS"/>
    <property type="match status" value="2"/>
</dbReference>
<dbReference type="InterPro" id="IPR013783">
    <property type="entry name" value="Ig-like_fold"/>
</dbReference>
<feature type="region of interest" description="Disordered" evidence="11">
    <location>
        <begin position="683"/>
        <end position="794"/>
    </location>
</feature>
<evidence type="ECO:0000256" key="6">
    <source>
        <dbReference type="ARBA" id="ARBA00022737"/>
    </source>
</evidence>
<feature type="compositionally biased region" description="Basic and acidic residues" evidence="11">
    <location>
        <begin position="688"/>
        <end position="706"/>
    </location>
</feature>
<dbReference type="FunFam" id="4.10.410.10:FF:000020">
    <property type="entry name" value="Collagen, type VI, alpha 3"/>
    <property type="match status" value="4"/>
</dbReference>
<dbReference type="FunFam" id="2.20.100.10:FF:000005">
    <property type="entry name" value="ADAM metallopeptidase with thrombospondin type 1 motif 9"/>
    <property type="match status" value="1"/>
</dbReference>
<dbReference type="FunFam" id="4.10.410.10:FF:000017">
    <property type="entry name" value="papilin isoform X2"/>
    <property type="match status" value="1"/>
</dbReference>
<feature type="domain" description="BPTI/Kunitz inhibitor" evidence="12">
    <location>
        <begin position="624"/>
        <end position="676"/>
    </location>
</feature>
<keyword evidence="5" id="KW-0732">Signal</keyword>
<name>A0ABD6E5M6_9BILA</name>
<feature type="domain" description="BPTI/Kunitz inhibitor" evidence="12">
    <location>
        <begin position="919"/>
        <end position="969"/>
    </location>
</feature>
<dbReference type="InterPro" id="IPR000884">
    <property type="entry name" value="TSP1_rpt"/>
</dbReference>
<evidence type="ECO:0000259" key="14">
    <source>
        <dbReference type="PROSITE" id="PS50900"/>
    </source>
</evidence>
<dbReference type="EMBL" id="JBGFUD010000393">
    <property type="protein sequence ID" value="MFH4974442.1"/>
    <property type="molecule type" value="Genomic_DNA"/>
</dbReference>
<keyword evidence="9" id="KW-1015">Disulfide bond</keyword>
<evidence type="ECO:0000256" key="10">
    <source>
        <dbReference type="ARBA" id="ARBA00023180"/>
    </source>
</evidence>
<evidence type="ECO:0000313" key="15">
    <source>
        <dbReference type="EMBL" id="MFH4974442.1"/>
    </source>
</evidence>
<dbReference type="PROSITE" id="PS50900">
    <property type="entry name" value="PLAC"/>
    <property type="match status" value="1"/>
</dbReference>
<dbReference type="PANTHER" id="PTHR10083">
    <property type="entry name" value="KUNITZ-TYPE PROTEASE INHIBITOR-RELATED"/>
    <property type="match status" value="1"/>
</dbReference>
<dbReference type="SMART" id="SM00131">
    <property type="entry name" value="KU"/>
    <property type="match status" value="9"/>
</dbReference>
<evidence type="ECO:0000256" key="3">
    <source>
        <dbReference type="ARBA" id="ARBA00022530"/>
    </source>
</evidence>
<dbReference type="PROSITE" id="PS00280">
    <property type="entry name" value="BPTI_KUNITZ_1"/>
    <property type="match status" value="7"/>
</dbReference>
<dbReference type="PROSITE" id="PS50279">
    <property type="entry name" value="BPTI_KUNITZ_2"/>
    <property type="match status" value="9"/>
</dbReference>
<dbReference type="InterPro" id="IPR050098">
    <property type="entry name" value="TFPI/VKTCI-like"/>
</dbReference>
<dbReference type="GO" id="GO:0004867">
    <property type="term" value="F:serine-type endopeptidase inhibitor activity"/>
    <property type="evidence" value="ECO:0007669"/>
    <property type="project" value="UniProtKB-KW"/>
</dbReference>
<proteinExistence type="predicted"/>
<feature type="domain" description="BPTI/Kunitz inhibitor" evidence="12">
    <location>
        <begin position="563"/>
        <end position="615"/>
    </location>
</feature>
<feature type="compositionally biased region" description="Basic and acidic residues" evidence="11">
    <location>
        <begin position="995"/>
        <end position="1005"/>
    </location>
</feature>
<evidence type="ECO:0000259" key="12">
    <source>
        <dbReference type="PROSITE" id="PS50279"/>
    </source>
</evidence>
<dbReference type="InterPro" id="IPR003599">
    <property type="entry name" value="Ig_sub"/>
</dbReference>
<dbReference type="Gene3D" id="2.60.40.10">
    <property type="entry name" value="Immunoglobulins"/>
    <property type="match status" value="1"/>
</dbReference>
<feature type="domain" description="BPTI/Kunitz inhibitor" evidence="12">
    <location>
        <begin position="1170"/>
        <end position="1220"/>
    </location>
</feature>
<dbReference type="InterPro" id="IPR020901">
    <property type="entry name" value="Prtase_inh_Kunz-CS"/>
</dbReference>
<protein>
    <recommendedName>
        <fullName evidence="17">Papilin</fullName>
    </recommendedName>
</protein>
<dbReference type="Pfam" id="PF00014">
    <property type="entry name" value="Kunitz_BPTI"/>
    <property type="match status" value="9"/>
</dbReference>
<keyword evidence="10" id="KW-0325">Glycoprotein</keyword>
<comment type="subcellular location">
    <subcellularLocation>
        <location evidence="1">Secreted</location>
        <location evidence="1">Extracellular space</location>
        <location evidence="1">Extracellular matrix</location>
    </subcellularLocation>
</comment>
<keyword evidence="2" id="KW-0964">Secreted</keyword>
<dbReference type="InterPro" id="IPR010909">
    <property type="entry name" value="PLAC"/>
</dbReference>
<dbReference type="GO" id="GO:0009653">
    <property type="term" value="P:anatomical structure morphogenesis"/>
    <property type="evidence" value="ECO:0007669"/>
    <property type="project" value="UniProtKB-ARBA"/>
</dbReference>
<accession>A0ABD6E5M6</accession>
<evidence type="ECO:0000256" key="2">
    <source>
        <dbReference type="ARBA" id="ARBA00022525"/>
    </source>
</evidence>
<dbReference type="FunFam" id="4.10.410.10:FF:000004">
    <property type="entry name" value="Tissue factor pathway inhibitor"/>
    <property type="match status" value="1"/>
</dbReference>
<dbReference type="PROSITE" id="PS50835">
    <property type="entry name" value="IG_LIKE"/>
    <property type="match status" value="1"/>
</dbReference>
<evidence type="ECO:0000256" key="11">
    <source>
        <dbReference type="SAM" id="MobiDB-lite"/>
    </source>
</evidence>
<feature type="compositionally biased region" description="Basic and acidic residues" evidence="11">
    <location>
        <begin position="762"/>
        <end position="781"/>
    </location>
</feature>
<keyword evidence="3" id="KW-0272">Extracellular matrix</keyword>
<dbReference type="InterPro" id="IPR036880">
    <property type="entry name" value="Kunitz_BPTI_sf"/>
</dbReference>
<feature type="region of interest" description="Disordered" evidence="11">
    <location>
        <begin position="979"/>
        <end position="1018"/>
    </location>
</feature>
<evidence type="ECO:0000256" key="1">
    <source>
        <dbReference type="ARBA" id="ARBA00004498"/>
    </source>
</evidence>
<dbReference type="PRINTS" id="PR00759">
    <property type="entry name" value="BASICPTASE"/>
</dbReference>
<dbReference type="InterPro" id="IPR002223">
    <property type="entry name" value="Kunitz_BPTI"/>
</dbReference>
<dbReference type="InterPro" id="IPR007110">
    <property type="entry name" value="Ig-like_dom"/>
</dbReference>
<evidence type="ECO:0000256" key="9">
    <source>
        <dbReference type="ARBA" id="ARBA00023157"/>
    </source>
</evidence>
<feature type="domain" description="BPTI/Kunitz inhibitor" evidence="12">
    <location>
        <begin position="791"/>
        <end position="841"/>
    </location>
</feature>
<dbReference type="SUPFAM" id="SSF82895">
    <property type="entry name" value="TSP-1 type 1 repeat"/>
    <property type="match status" value="2"/>
</dbReference>
<dbReference type="InterPro" id="IPR003598">
    <property type="entry name" value="Ig_sub2"/>
</dbReference>
<keyword evidence="16" id="KW-1185">Reference proteome</keyword>
<dbReference type="SMART" id="SM00408">
    <property type="entry name" value="IGc2"/>
    <property type="match status" value="1"/>
</dbReference>
<organism evidence="15 16">
    <name type="scientific">Gnathostoma spinigerum</name>
    <dbReference type="NCBI Taxonomy" id="75299"/>
    <lineage>
        <taxon>Eukaryota</taxon>
        <taxon>Metazoa</taxon>
        <taxon>Ecdysozoa</taxon>
        <taxon>Nematoda</taxon>
        <taxon>Chromadorea</taxon>
        <taxon>Rhabditida</taxon>
        <taxon>Spirurina</taxon>
        <taxon>Gnathostomatomorpha</taxon>
        <taxon>Gnathostomatoidea</taxon>
        <taxon>Gnathostomatidae</taxon>
        <taxon>Gnathostoma</taxon>
    </lineage>
</organism>
<dbReference type="Gene3D" id="2.20.100.10">
    <property type="entry name" value="Thrombospondin type-1 (TSP1) repeat"/>
    <property type="match status" value="2"/>
</dbReference>
<dbReference type="Proteomes" id="UP001608902">
    <property type="component" value="Unassembled WGS sequence"/>
</dbReference>
<dbReference type="SUPFAM" id="SSF57362">
    <property type="entry name" value="BPTI-like"/>
    <property type="match status" value="9"/>
</dbReference>
<evidence type="ECO:0000256" key="4">
    <source>
        <dbReference type="ARBA" id="ARBA00022690"/>
    </source>
</evidence>
<dbReference type="Pfam" id="PF08686">
    <property type="entry name" value="PLAC"/>
    <property type="match status" value="1"/>
</dbReference>
<evidence type="ECO:0000256" key="7">
    <source>
        <dbReference type="ARBA" id="ARBA00022900"/>
    </source>
</evidence>
<dbReference type="InterPro" id="IPR036383">
    <property type="entry name" value="TSP1_rpt_sf"/>
</dbReference>
<dbReference type="CDD" id="cd22635">
    <property type="entry name" value="Kunitz_papilin"/>
    <property type="match status" value="1"/>
</dbReference>
<dbReference type="SUPFAM" id="SSF48726">
    <property type="entry name" value="Immunoglobulin"/>
    <property type="match status" value="1"/>
</dbReference>
<dbReference type="InterPro" id="IPR036179">
    <property type="entry name" value="Ig-like_dom_sf"/>
</dbReference>
<dbReference type="Pfam" id="PF13927">
    <property type="entry name" value="Ig_3"/>
    <property type="match status" value="1"/>
</dbReference>
<dbReference type="Gene3D" id="4.10.410.10">
    <property type="entry name" value="Pancreatic trypsin inhibitor Kunitz domain"/>
    <property type="match status" value="9"/>
</dbReference>
<comment type="caution">
    <text evidence="15">The sequence shown here is derived from an EMBL/GenBank/DDBJ whole genome shotgun (WGS) entry which is preliminary data.</text>
</comment>
<keyword evidence="6" id="KW-0677">Repeat</keyword>
<feature type="domain" description="PLAC" evidence="14">
    <location>
        <begin position="1390"/>
        <end position="1429"/>
    </location>
</feature>
<keyword evidence="7" id="KW-0722">Serine protease inhibitor</keyword>
<dbReference type="SMART" id="SM00409">
    <property type="entry name" value="IG"/>
    <property type="match status" value="1"/>
</dbReference>